<feature type="compositionally biased region" description="Low complexity" evidence="7">
    <location>
        <begin position="493"/>
        <end position="559"/>
    </location>
</feature>
<keyword evidence="6" id="KW-0503">Monooxygenase</keyword>
<dbReference type="Gene3D" id="3.50.50.60">
    <property type="entry name" value="FAD/NAD(P)-binding domain"/>
    <property type="match status" value="1"/>
</dbReference>
<organism evidence="8 9">
    <name type="scientific">Streptomyces omiyaensis</name>
    <dbReference type="NCBI Taxonomy" id="68247"/>
    <lineage>
        <taxon>Bacteria</taxon>
        <taxon>Bacillati</taxon>
        <taxon>Actinomycetota</taxon>
        <taxon>Actinomycetes</taxon>
        <taxon>Kitasatosporales</taxon>
        <taxon>Streptomycetaceae</taxon>
        <taxon>Streptomyces</taxon>
    </lineage>
</organism>
<keyword evidence="3" id="KW-0285">Flavoprotein</keyword>
<feature type="region of interest" description="Disordered" evidence="7">
    <location>
        <begin position="493"/>
        <end position="617"/>
    </location>
</feature>
<dbReference type="InterPro" id="IPR020946">
    <property type="entry name" value="Flavin_mOase-like"/>
</dbReference>
<dbReference type="PANTHER" id="PTHR43872:SF1">
    <property type="entry name" value="MONOOXYGENASE, PUTATIVE (AFU_ORTHOLOGUE AFUA_8G02570)-RELATED"/>
    <property type="match status" value="1"/>
</dbReference>
<evidence type="ECO:0000256" key="3">
    <source>
        <dbReference type="ARBA" id="ARBA00022630"/>
    </source>
</evidence>
<evidence type="ECO:0000313" key="8">
    <source>
        <dbReference type="EMBL" id="MFG3191122.1"/>
    </source>
</evidence>
<sequence length="617" mass="67056">MTSYEPRVEHLDVLIVGAGISGIGAGRYLRLEHPGRSFAILEARGASGGTWDLFRYPGVRSDSDLYTFGYAFKPWRDRESIATGSRVLSYLRETVTENGLDAHIRYHHKVLDAHWSSDRARWTVRTERTDPETGAVERVDLTAGWIFCATGYYRYDEGHTPRFEGRDRFRGRIVHPQHWPDDLDHRGKRVVVIGSGATAVTLVPAMAEETAHVTMLQRTPTYIVPVPKEDRLARLLRGLLGDERGHALSRRKNIVRQQLFWRLSRRHPTATRKLIRAANARLLPAGFPVDEHFSPPYDPWDQRLCAAPGGDLFKAIGSGRASVVTDRIATFTEDGILLASGRELPADVIVTATGLDLRLLGGIRLTVDGTEVSPADSLLYRGTMLSGVPNLNLAIGYTHASWTLKIGLLCAYVCRLLAHMDRHGHDTAWPESEPGLPTRPMLDFGAGYVRRALDHLPRQGPEAPWATSTSYHGDRRLLRQEEIADGHLRFSGPATRAATAPAPDRAAPVPDQAARAATAPVPDQAARAATAPVPDQAARAATDHATPATAAPDRASVPAGPAPAPGRAPVDGEGGPPLAEETAQDLDADGKTGEVRYGGEEFGGPEANPGLRAATPL</sequence>
<comment type="similarity">
    <text evidence="2">Belongs to the FAD-binding monooxygenase family.</text>
</comment>
<gene>
    <name evidence="8" type="ORF">ACGFYS_19540</name>
</gene>
<evidence type="ECO:0000256" key="1">
    <source>
        <dbReference type="ARBA" id="ARBA00001974"/>
    </source>
</evidence>
<accession>A0ABW7BV10</accession>
<protein>
    <submittedName>
        <fullName evidence="8">NAD(P)-binding domain-containing protein</fullName>
    </submittedName>
</protein>
<dbReference type="InterPro" id="IPR051820">
    <property type="entry name" value="FAD-binding_MO"/>
</dbReference>
<dbReference type="InterPro" id="IPR036188">
    <property type="entry name" value="FAD/NAD-bd_sf"/>
</dbReference>
<evidence type="ECO:0000256" key="6">
    <source>
        <dbReference type="ARBA" id="ARBA00023033"/>
    </source>
</evidence>
<evidence type="ECO:0000256" key="5">
    <source>
        <dbReference type="ARBA" id="ARBA00023002"/>
    </source>
</evidence>
<dbReference type="SUPFAM" id="SSF51905">
    <property type="entry name" value="FAD/NAD(P)-binding domain"/>
    <property type="match status" value="2"/>
</dbReference>
<dbReference type="Proteomes" id="UP001604282">
    <property type="component" value="Unassembled WGS sequence"/>
</dbReference>
<keyword evidence="9" id="KW-1185">Reference proteome</keyword>
<evidence type="ECO:0000313" key="9">
    <source>
        <dbReference type="Proteomes" id="UP001604282"/>
    </source>
</evidence>
<dbReference type="Pfam" id="PF13450">
    <property type="entry name" value="NAD_binding_8"/>
    <property type="match status" value="1"/>
</dbReference>
<keyword evidence="4" id="KW-0274">FAD</keyword>
<proteinExistence type="inferred from homology"/>
<feature type="compositionally biased region" description="Basic and acidic residues" evidence="7">
    <location>
        <begin position="588"/>
        <end position="599"/>
    </location>
</feature>
<keyword evidence="5" id="KW-0560">Oxidoreductase</keyword>
<dbReference type="PANTHER" id="PTHR43872">
    <property type="entry name" value="MONOOXYGENASE, PUTATIVE (AFU_ORTHOLOGUE AFUA_8G02570)-RELATED"/>
    <property type="match status" value="1"/>
</dbReference>
<dbReference type="EMBL" id="JBICZW010000011">
    <property type="protein sequence ID" value="MFG3191122.1"/>
    <property type="molecule type" value="Genomic_DNA"/>
</dbReference>
<dbReference type="RefSeq" id="WP_392883114.1">
    <property type="nucleotide sequence ID" value="NZ_JBICZW010000011.1"/>
</dbReference>
<reference evidence="8 9" key="1">
    <citation type="submission" date="2024-10" db="EMBL/GenBank/DDBJ databases">
        <title>The Natural Products Discovery Center: Release of the First 8490 Sequenced Strains for Exploring Actinobacteria Biosynthetic Diversity.</title>
        <authorList>
            <person name="Kalkreuter E."/>
            <person name="Kautsar S.A."/>
            <person name="Yang D."/>
            <person name="Bader C.D."/>
            <person name="Teijaro C.N."/>
            <person name="Fluegel L."/>
            <person name="Davis C.M."/>
            <person name="Simpson J.R."/>
            <person name="Lauterbach L."/>
            <person name="Steele A.D."/>
            <person name="Gui C."/>
            <person name="Meng S."/>
            <person name="Li G."/>
            <person name="Viehrig K."/>
            <person name="Ye F."/>
            <person name="Su P."/>
            <person name="Kiefer A.F."/>
            <person name="Nichols A."/>
            <person name="Cepeda A.J."/>
            <person name="Yan W."/>
            <person name="Fan B."/>
            <person name="Jiang Y."/>
            <person name="Adhikari A."/>
            <person name="Zheng C.-J."/>
            <person name="Schuster L."/>
            <person name="Cowan T.M."/>
            <person name="Smanski M.J."/>
            <person name="Chevrette M.G."/>
            <person name="De Carvalho L.P.S."/>
            <person name="Shen B."/>
        </authorList>
    </citation>
    <scope>NUCLEOTIDE SEQUENCE [LARGE SCALE GENOMIC DNA]</scope>
    <source>
        <strain evidence="8 9">NPDC048229</strain>
    </source>
</reference>
<name>A0ABW7BV10_9ACTN</name>
<comment type="cofactor">
    <cofactor evidence="1">
        <name>FAD</name>
        <dbReference type="ChEBI" id="CHEBI:57692"/>
    </cofactor>
</comment>
<evidence type="ECO:0000256" key="7">
    <source>
        <dbReference type="SAM" id="MobiDB-lite"/>
    </source>
</evidence>
<evidence type="ECO:0000256" key="2">
    <source>
        <dbReference type="ARBA" id="ARBA00010139"/>
    </source>
</evidence>
<comment type="caution">
    <text evidence="8">The sequence shown here is derived from an EMBL/GenBank/DDBJ whole genome shotgun (WGS) entry which is preliminary data.</text>
</comment>
<dbReference type="Pfam" id="PF00743">
    <property type="entry name" value="FMO-like"/>
    <property type="match status" value="1"/>
</dbReference>
<evidence type="ECO:0000256" key="4">
    <source>
        <dbReference type="ARBA" id="ARBA00022827"/>
    </source>
</evidence>